<evidence type="ECO:0000256" key="5">
    <source>
        <dbReference type="ARBA" id="ARBA00022917"/>
    </source>
</evidence>
<comment type="caution">
    <text evidence="10">The sequence shown here is derived from an EMBL/GenBank/DDBJ whole genome shotgun (WGS) entry which is preliminary data.</text>
</comment>
<dbReference type="GO" id="GO:0006412">
    <property type="term" value="P:translation"/>
    <property type="evidence" value="ECO:0007669"/>
    <property type="project" value="UniProtKB-UniRule"/>
</dbReference>
<evidence type="ECO:0000313" key="10">
    <source>
        <dbReference type="EMBL" id="EKP94529.1"/>
    </source>
</evidence>
<comment type="catalytic activity">
    <reaction evidence="7 8">
        <text>L-glutamyl-tRNA(Gln) + L-glutamine + ATP + H2O = L-glutaminyl-tRNA(Gln) + L-glutamate + ADP + phosphate + H(+)</text>
        <dbReference type="Rhea" id="RHEA:17521"/>
        <dbReference type="Rhea" id="RHEA-COMP:9681"/>
        <dbReference type="Rhea" id="RHEA-COMP:9684"/>
        <dbReference type="ChEBI" id="CHEBI:15377"/>
        <dbReference type="ChEBI" id="CHEBI:15378"/>
        <dbReference type="ChEBI" id="CHEBI:29985"/>
        <dbReference type="ChEBI" id="CHEBI:30616"/>
        <dbReference type="ChEBI" id="CHEBI:43474"/>
        <dbReference type="ChEBI" id="CHEBI:58359"/>
        <dbReference type="ChEBI" id="CHEBI:78520"/>
        <dbReference type="ChEBI" id="CHEBI:78521"/>
        <dbReference type="ChEBI" id="CHEBI:456216"/>
        <dbReference type="EC" id="6.3.5.7"/>
    </reaction>
</comment>
<dbReference type="PANTHER" id="PTHR11895:SF151">
    <property type="entry name" value="GLUTAMYL-TRNA(GLN) AMIDOTRANSFERASE SUBUNIT A"/>
    <property type="match status" value="1"/>
</dbReference>
<dbReference type="Proteomes" id="UP000005710">
    <property type="component" value="Unassembled WGS sequence"/>
</dbReference>
<evidence type="ECO:0000256" key="6">
    <source>
        <dbReference type="ARBA" id="ARBA00025295"/>
    </source>
</evidence>
<sequence length="489" mass="52056">MMEELWFEPAHRLAQRLAKGEVSSRELTRLFLDRIQELDGTVGAYLTVTAELALAQAREEDEKRRRGEAAGPLAGVPVAVKDNLCIQGVPTTAASRLLAGYRPPYTATAVERLRRAGAVILGKTNMDEFAMGSSTENSAFRITRNPWDPQRVPGGSSGGSAAAVAAGEAPAALGSDTGGSIRQPAAFCGVVGLKPTYGRVSRYGLIAFASSLDQIGPLARDVTDAALLLEAIAGQDPADATSAPVPVAAWRDALTGEVEGLRIGLPREFYGEAVEPPVAEAVRAAVERLLADGAVAEETSLPSAEHALPAYYLIATAEASSNLARYDGVRYGFRAEAGDLAGMYLETRKNFGPEVKRRILLGTFALREGYYDAYYRKALQVRRLIKDDFDRLFATFDVLITPTSPVVAFPLGARTEDPLAMYAADICTLPVNLAGLPAVSVPCGFAGGLPVGLQIIGRPFAEDAVLRVAYAIEQRLQLDLRPPVGRVAA</sequence>
<dbReference type="Gene3D" id="3.90.1300.10">
    <property type="entry name" value="Amidase signature (AS) domain"/>
    <property type="match status" value="1"/>
</dbReference>
<dbReference type="AlphaFoldDB" id="K6Q0V4"/>
<dbReference type="HAMAP" id="MF_00120">
    <property type="entry name" value="GatA"/>
    <property type="match status" value="1"/>
</dbReference>
<dbReference type="NCBIfam" id="TIGR00132">
    <property type="entry name" value="gatA"/>
    <property type="match status" value="1"/>
</dbReference>
<evidence type="ECO:0000256" key="3">
    <source>
        <dbReference type="ARBA" id="ARBA00022741"/>
    </source>
</evidence>
<organism evidence="10 11">
    <name type="scientific">Thermaerobacter subterraneus DSM 13965</name>
    <dbReference type="NCBI Taxonomy" id="867903"/>
    <lineage>
        <taxon>Bacteria</taxon>
        <taxon>Bacillati</taxon>
        <taxon>Bacillota</taxon>
        <taxon>Clostridia</taxon>
        <taxon>Eubacteriales</taxon>
        <taxon>Clostridiales Family XVII. Incertae Sedis</taxon>
        <taxon>Thermaerobacter</taxon>
    </lineage>
</organism>
<keyword evidence="4 8" id="KW-0067">ATP-binding</keyword>
<dbReference type="GO" id="GO:0050567">
    <property type="term" value="F:glutaminyl-tRNA synthase (glutamine-hydrolyzing) activity"/>
    <property type="evidence" value="ECO:0007669"/>
    <property type="project" value="UniProtKB-UniRule"/>
</dbReference>
<dbReference type="RefSeq" id="WP_006904549.1">
    <property type="nucleotide sequence ID" value="NZ_JH976535.1"/>
</dbReference>
<dbReference type="GO" id="GO:0030956">
    <property type="term" value="C:glutamyl-tRNA(Gln) amidotransferase complex"/>
    <property type="evidence" value="ECO:0007669"/>
    <property type="project" value="InterPro"/>
</dbReference>
<dbReference type="STRING" id="867903.ThesuDRAFT_02267"/>
<dbReference type="GO" id="GO:0005524">
    <property type="term" value="F:ATP binding"/>
    <property type="evidence" value="ECO:0007669"/>
    <property type="project" value="UniProtKB-KW"/>
</dbReference>
<keyword evidence="11" id="KW-1185">Reference proteome</keyword>
<evidence type="ECO:0000256" key="7">
    <source>
        <dbReference type="ARBA" id="ARBA00047407"/>
    </source>
</evidence>
<dbReference type="eggNOG" id="COG0154">
    <property type="taxonomic scope" value="Bacteria"/>
</dbReference>
<dbReference type="PIRSF" id="PIRSF001221">
    <property type="entry name" value="Amidase_fungi"/>
    <property type="match status" value="1"/>
</dbReference>
<feature type="active site" description="Acyl-ester intermediate" evidence="8">
    <location>
        <position position="180"/>
    </location>
</feature>
<dbReference type="PROSITE" id="PS00571">
    <property type="entry name" value="AMIDASES"/>
    <property type="match status" value="1"/>
</dbReference>
<reference evidence="10" key="1">
    <citation type="submission" date="2010-10" db="EMBL/GenBank/DDBJ databases">
        <authorList>
            <consortium name="US DOE Joint Genome Institute (JGI-PGF)"/>
            <person name="Lucas S."/>
            <person name="Copeland A."/>
            <person name="Lapidus A."/>
            <person name="Bruce D."/>
            <person name="Goodwin L."/>
            <person name="Pitluck S."/>
            <person name="Kyrpides N."/>
            <person name="Mavromatis K."/>
            <person name="Detter J.C."/>
            <person name="Han C."/>
            <person name="Land M."/>
            <person name="Hauser L."/>
            <person name="Markowitz V."/>
            <person name="Cheng J.-F."/>
            <person name="Hugenholtz P."/>
            <person name="Woyke T."/>
            <person name="Wu D."/>
            <person name="Pukall R."/>
            <person name="Wahrenburg C."/>
            <person name="Brambilla E."/>
            <person name="Klenk H.-P."/>
            <person name="Eisen J.A."/>
        </authorList>
    </citation>
    <scope>NUCLEOTIDE SEQUENCE [LARGE SCALE GENOMIC DNA]</scope>
    <source>
        <strain evidence="10">DSM 13965</strain>
    </source>
</reference>
<evidence type="ECO:0000256" key="2">
    <source>
        <dbReference type="ARBA" id="ARBA00022598"/>
    </source>
</evidence>
<feature type="active site" description="Charge relay system" evidence="8">
    <location>
        <position position="81"/>
    </location>
</feature>
<feature type="active site" description="Charge relay system" evidence="8">
    <location>
        <position position="156"/>
    </location>
</feature>
<comment type="similarity">
    <text evidence="1 8">Belongs to the amidase family. GatA subfamily.</text>
</comment>
<dbReference type="InterPro" id="IPR023631">
    <property type="entry name" value="Amidase_dom"/>
</dbReference>
<dbReference type="EC" id="6.3.5.7" evidence="8"/>
<feature type="domain" description="Amidase" evidence="9">
    <location>
        <begin position="26"/>
        <end position="466"/>
    </location>
</feature>
<dbReference type="SUPFAM" id="SSF75304">
    <property type="entry name" value="Amidase signature (AS) enzymes"/>
    <property type="match status" value="1"/>
</dbReference>
<name>K6Q0V4_9FIRM</name>
<protein>
    <recommendedName>
        <fullName evidence="8">Glutamyl-tRNA(Gln) amidotransferase subunit A</fullName>
        <shortName evidence="8">Glu-ADT subunit A</shortName>
        <ecNumber evidence="8">6.3.5.7</ecNumber>
    </recommendedName>
</protein>
<evidence type="ECO:0000256" key="8">
    <source>
        <dbReference type="HAMAP-Rule" id="MF_00120"/>
    </source>
</evidence>
<comment type="function">
    <text evidence="6 8">Allows the formation of correctly charged Gln-tRNA(Gln) through the transamidation of misacylated Glu-tRNA(Gln) in organisms which lack glutaminyl-tRNA synthetase. The reaction takes place in the presence of glutamine and ATP through an activated gamma-phospho-Glu-tRNA(Gln).</text>
</comment>
<gene>
    <name evidence="8" type="primary">gatA</name>
    <name evidence="10" type="ORF">ThesuDRAFT_02267</name>
</gene>
<keyword evidence="2 8" id="KW-0436">Ligase</keyword>
<keyword evidence="5 8" id="KW-0648">Protein biosynthesis</keyword>
<proteinExistence type="inferred from homology"/>
<comment type="subunit">
    <text evidence="8">Heterotrimer of A, B and C subunits.</text>
</comment>
<evidence type="ECO:0000259" key="9">
    <source>
        <dbReference type="Pfam" id="PF01425"/>
    </source>
</evidence>
<keyword evidence="3 8" id="KW-0547">Nucleotide-binding</keyword>
<dbReference type="InterPro" id="IPR004412">
    <property type="entry name" value="GatA"/>
</dbReference>
<evidence type="ECO:0000256" key="4">
    <source>
        <dbReference type="ARBA" id="ARBA00022840"/>
    </source>
</evidence>
<reference evidence="10" key="2">
    <citation type="submission" date="2012-10" db="EMBL/GenBank/DDBJ databases">
        <title>Improved high-quality draft of Thermaerobacter subterraneus C21, DSM 13965.</title>
        <authorList>
            <consortium name="DOE Joint Genome Institute"/>
            <person name="Eisen J."/>
            <person name="Huntemann M."/>
            <person name="Wei C.-L."/>
            <person name="Han J."/>
            <person name="Detter J.C."/>
            <person name="Han C."/>
            <person name="Tapia R."/>
            <person name="Chen A."/>
            <person name="Kyrpides N."/>
            <person name="Mavromatis K."/>
            <person name="Markowitz V."/>
            <person name="Szeto E."/>
            <person name="Ivanova N."/>
            <person name="Mikhailova N."/>
            <person name="Ovchinnikova G."/>
            <person name="Pagani I."/>
            <person name="Pati A."/>
            <person name="Goodwin L."/>
            <person name="Nordberg H.P."/>
            <person name="Cantor M.N."/>
            <person name="Hua S.X."/>
            <person name="Woyke T."/>
            <person name="Eisen J."/>
            <person name="Klenk H.-P."/>
        </authorList>
    </citation>
    <scope>NUCLEOTIDE SEQUENCE [LARGE SCALE GENOMIC DNA]</scope>
    <source>
        <strain evidence="10">DSM 13965</strain>
    </source>
</reference>
<evidence type="ECO:0000256" key="1">
    <source>
        <dbReference type="ARBA" id="ARBA00008069"/>
    </source>
</evidence>
<dbReference type="GO" id="GO:0016740">
    <property type="term" value="F:transferase activity"/>
    <property type="evidence" value="ECO:0007669"/>
    <property type="project" value="UniProtKB-KW"/>
</dbReference>
<accession>K6Q0V4</accession>
<dbReference type="Pfam" id="PF01425">
    <property type="entry name" value="Amidase"/>
    <property type="match status" value="1"/>
</dbReference>
<dbReference type="InterPro" id="IPR036928">
    <property type="entry name" value="AS_sf"/>
</dbReference>
<dbReference type="InterPro" id="IPR020556">
    <property type="entry name" value="Amidase_CS"/>
</dbReference>
<dbReference type="EMBL" id="AENY02000003">
    <property type="protein sequence ID" value="EKP94529.1"/>
    <property type="molecule type" value="Genomic_DNA"/>
</dbReference>
<dbReference type="InterPro" id="IPR000120">
    <property type="entry name" value="Amidase"/>
</dbReference>
<dbReference type="PANTHER" id="PTHR11895">
    <property type="entry name" value="TRANSAMIDASE"/>
    <property type="match status" value="1"/>
</dbReference>
<evidence type="ECO:0000313" key="11">
    <source>
        <dbReference type="Proteomes" id="UP000005710"/>
    </source>
</evidence>
<dbReference type="HOGENOM" id="CLU_009600_0_3_9"/>